<dbReference type="OrthoDB" id="7843623at2"/>
<dbReference type="EMBL" id="CP041690">
    <property type="protein sequence ID" value="QEE20362.1"/>
    <property type="molecule type" value="Genomic_DNA"/>
</dbReference>
<evidence type="ECO:0000313" key="1">
    <source>
        <dbReference type="EMBL" id="QEE20362.1"/>
    </source>
</evidence>
<dbReference type="KEGG" id="yti:FNA67_09325"/>
<protein>
    <submittedName>
        <fullName evidence="1">Uncharacterized protein</fullName>
    </submittedName>
</protein>
<dbReference type="AlphaFoldDB" id="A0A5B9DMZ8"/>
<dbReference type="Pfam" id="PF19660">
    <property type="entry name" value="DUF6163"/>
    <property type="match status" value="1"/>
</dbReference>
<name>A0A5B9DMZ8_9HYPH</name>
<organism evidence="1 2">
    <name type="scientific">Paradevosia tibetensis</name>
    <dbReference type="NCBI Taxonomy" id="1447062"/>
    <lineage>
        <taxon>Bacteria</taxon>
        <taxon>Pseudomonadati</taxon>
        <taxon>Pseudomonadota</taxon>
        <taxon>Alphaproteobacteria</taxon>
        <taxon>Hyphomicrobiales</taxon>
        <taxon>Devosiaceae</taxon>
        <taxon>Paradevosia</taxon>
    </lineage>
</organism>
<gene>
    <name evidence="1" type="ORF">FNA67_09325</name>
</gene>
<dbReference type="Proteomes" id="UP000321062">
    <property type="component" value="Chromosome"/>
</dbReference>
<sequence length="129" mass="14152">MQVPSEWIAITLRAIALVTLFLGLTDAARLLGVSMGSVNPIEQMGMTAFVYLGIFTIAHLFAAVGIWIRANWGNVLLVAVTFVELALYLSGNPNVQMSVVGFIIRLLILCAMVLFFLIAFRTRRAAIHD</sequence>
<evidence type="ECO:0000313" key="2">
    <source>
        <dbReference type="Proteomes" id="UP000321062"/>
    </source>
</evidence>
<reference evidence="1 2" key="1">
    <citation type="journal article" date="2015" name="Int. J. Syst. Evol. Microbiol.">
        <title>Youhaiella tibetensis gen. nov., sp. nov., isolated from subsurface sediment.</title>
        <authorList>
            <person name="Wang Y.X."/>
            <person name="Huang F.Q."/>
            <person name="Nogi Y."/>
            <person name="Pang S.J."/>
            <person name="Wang P.K."/>
            <person name="Lv J."/>
        </authorList>
    </citation>
    <scope>NUCLEOTIDE SEQUENCE [LARGE SCALE GENOMIC DNA]</scope>
    <source>
        <strain evidence="2">fig4</strain>
    </source>
</reference>
<proteinExistence type="predicted"/>
<dbReference type="RefSeq" id="WP_049704925.1">
    <property type="nucleotide sequence ID" value="NZ_BMFM01000001.1"/>
</dbReference>
<dbReference type="InterPro" id="IPR046161">
    <property type="entry name" value="DUF6163"/>
</dbReference>
<accession>A0A5B9DMZ8</accession>
<keyword evidence="2" id="KW-1185">Reference proteome</keyword>